<evidence type="ECO:0000256" key="10">
    <source>
        <dbReference type="ARBA" id="ARBA00023136"/>
    </source>
</evidence>
<dbReference type="GO" id="GO:0015344">
    <property type="term" value="F:siderophore uptake transmembrane transporter activity"/>
    <property type="evidence" value="ECO:0007669"/>
    <property type="project" value="TreeGrafter"/>
</dbReference>
<dbReference type="InterPro" id="IPR036942">
    <property type="entry name" value="Beta-barrel_TonB_sf"/>
</dbReference>
<dbReference type="Gene3D" id="2.40.170.20">
    <property type="entry name" value="TonB-dependent receptor, beta-barrel domain"/>
    <property type="match status" value="1"/>
</dbReference>
<evidence type="ECO:0000313" key="18">
    <source>
        <dbReference type="Proteomes" id="UP001140230"/>
    </source>
</evidence>
<name>A0A9X4BTQ5_9XANT</name>
<comment type="similarity">
    <text evidence="12 14">Belongs to the TonB-dependent receptor family.</text>
</comment>
<dbReference type="InterPro" id="IPR039426">
    <property type="entry name" value="TonB-dep_rcpt-like"/>
</dbReference>
<dbReference type="InterPro" id="IPR037066">
    <property type="entry name" value="Plug_dom_sf"/>
</dbReference>
<protein>
    <submittedName>
        <fullName evidence="17">TonB-dependent receptor</fullName>
    </submittedName>
</protein>
<accession>A0A9X4BTQ5</accession>
<evidence type="ECO:0000256" key="4">
    <source>
        <dbReference type="ARBA" id="ARBA00022496"/>
    </source>
</evidence>
<keyword evidence="17" id="KW-0675">Receptor</keyword>
<keyword evidence="7" id="KW-0408">Iron</keyword>
<comment type="caution">
    <text evidence="17">The sequence shown here is derived from an EMBL/GenBank/DDBJ whole genome shotgun (WGS) entry which is preliminary data.</text>
</comment>
<comment type="subcellular location">
    <subcellularLocation>
        <location evidence="1 12">Cell outer membrane</location>
        <topology evidence="1 12">Multi-pass membrane protein</topology>
    </subcellularLocation>
</comment>
<dbReference type="Gene3D" id="2.170.130.10">
    <property type="entry name" value="TonB-dependent receptor, plug domain"/>
    <property type="match status" value="1"/>
</dbReference>
<dbReference type="RefSeq" id="WP_104551363.1">
    <property type="nucleotide sequence ID" value="NZ_CP168173.1"/>
</dbReference>
<reference evidence="17" key="2">
    <citation type="submission" date="2022-08" db="EMBL/GenBank/DDBJ databases">
        <authorList>
            <person name="Iruegas-Bocardo F."/>
            <person name="Weisberg A.J."/>
            <person name="Riutta E.R."/>
            <person name="Kilday K."/>
            <person name="Bonkowski J.C."/>
            <person name="Creswell T."/>
            <person name="Daughtrey M.L."/>
            <person name="Rane K."/>
            <person name="Grunwald N.J."/>
            <person name="Chang J.H."/>
            <person name="Putnam M.L."/>
        </authorList>
    </citation>
    <scope>NUCLEOTIDE SEQUENCE</scope>
    <source>
        <strain evidence="17">22-338</strain>
    </source>
</reference>
<keyword evidence="4" id="KW-0410">Iron transport</keyword>
<dbReference type="Pfam" id="PF00593">
    <property type="entry name" value="TonB_dep_Rec_b-barrel"/>
    <property type="match status" value="1"/>
</dbReference>
<evidence type="ECO:0000256" key="3">
    <source>
        <dbReference type="ARBA" id="ARBA00022452"/>
    </source>
</evidence>
<dbReference type="CDD" id="cd01347">
    <property type="entry name" value="ligand_gated_channel"/>
    <property type="match status" value="1"/>
</dbReference>
<dbReference type="PROSITE" id="PS01156">
    <property type="entry name" value="TONB_DEPENDENT_REC_2"/>
    <property type="match status" value="1"/>
</dbReference>
<dbReference type="PANTHER" id="PTHR32552:SF89">
    <property type="entry name" value="CATECHOLATE SIDEROPHORE RECEPTOR FIU"/>
    <property type="match status" value="1"/>
</dbReference>
<dbReference type="GO" id="GO:0009279">
    <property type="term" value="C:cell outer membrane"/>
    <property type="evidence" value="ECO:0007669"/>
    <property type="project" value="UniProtKB-SubCell"/>
</dbReference>
<evidence type="ECO:0000259" key="15">
    <source>
        <dbReference type="Pfam" id="PF00593"/>
    </source>
</evidence>
<dbReference type="EMBL" id="JANWTP010000065">
    <property type="protein sequence ID" value="MDC8639439.1"/>
    <property type="molecule type" value="Genomic_DNA"/>
</dbReference>
<dbReference type="InterPro" id="IPR010917">
    <property type="entry name" value="TonB_rcpt_CS"/>
</dbReference>
<keyword evidence="2 12" id="KW-0813">Transport</keyword>
<reference evidence="17" key="1">
    <citation type="journal article" date="2022" name="Phytopathology">
        <title>Whole genome sequencing-based tracing of a 2022 introduction and outbreak of Xanthomonas hortorum pv. pelargonii.</title>
        <authorList>
            <person name="Iruegas Bocardo F."/>
            <person name="Weisberg A.J."/>
            <person name="Riutta E.R."/>
            <person name="Kilday K.B."/>
            <person name="Bonkowski J.C."/>
            <person name="Creswell T.C."/>
            <person name="Daughtrey M."/>
            <person name="Rane K.K."/>
            <person name="Grunwald N.J."/>
            <person name="Chang J.H."/>
            <person name="Putnam M."/>
        </authorList>
    </citation>
    <scope>NUCLEOTIDE SEQUENCE</scope>
    <source>
        <strain evidence="17">22-338</strain>
    </source>
</reference>
<organism evidence="17 18">
    <name type="scientific">Xanthomonas hortorum pv. hederae</name>
    <dbReference type="NCBI Taxonomy" id="453603"/>
    <lineage>
        <taxon>Bacteria</taxon>
        <taxon>Pseudomonadati</taxon>
        <taxon>Pseudomonadota</taxon>
        <taxon>Gammaproteobacteria</taxon>
        <taxon>Lysobacterales</taxon>
        <taxon>Lysobacteraceae</taxon>
        <taxon>Xanthomonas</taxon>
    </lineage>
</organism>
<keyword evidence="5 12" id="KW-0812">Transmembrane</keyword>
<gene>
    <name evidence="17" type="ORF">NY667_16910</name>
</gene>
<dbReference type="InterPro" id="IPR000531">
    <property type="entry name" value="Beta-barrel_TonB"/>
</dbReference>
<dbReference type="AlphaFoldDB" id="A0A9X4BTQ5"/>
<evidence type="ECO:0000256" key="7">
    <source>
        <dbReference type="ARBA" id="ARBA00023004"/>
    </source>
</evidence>
<evidence type="ECO:0000256" key="8">
    <source>
        <dbReference type="ARBA" id="ARBA00023065"/>
    </source>
</evidence>
<keyword evidence="9 14" id="KW-0798">TonB box</keyword>
<dbReference type="InterPro" id="IPR012910">
    <property type="entry name" value="Plug_dom"/>
</dbReference>
<keyword evidence="8" id="KW-0406">Ion transport</keyword>
<evidence type="ECO:0000259" key="16">
    <source>
        <dbReference type="Pfam" id="PF07715"/>
    </source>
</evidence>
<dbReference type="PANTHER" id="PTHR32552">
    <property type="entry name" value="FERRICHROME IRON RECEPTOR-RELATED"/>
    <property type="match status" value="1"/>
</dbReference>
<keyword evidence="3 12" id="KW-1134">Transmembrane beta strand</keyword>
<evidence type="ECO:0000256" key="5">
    <source>
        <dbReference type="ARBA" id="ARBA00022692"/>
    </source>
</evidence>
<evidence type="ECO:0000256" key="12">
    <source>
        <dbReference type="PROSITE-ProRule" id="PRU01360"/>
    </source>
</evidence>
<feature type="domain" description="TonB-dependent receptor-like beta-barrel" evidence="15">
    <location>
        <begin position="338"/>
        <end position="769"/>
    </location>
</feature>
<evidence type="ECO:0000256" key="6">
    <source>
        <dbReference type="ARBA" id="ARBA00022729"/>
    </source>
</evidence>
<evidence type="ECO:0000256" key="11">
    <source>
        <dbReference type="ARBA" id="ARBA00023237"/>
    </source>
</evidence>
<evidence type="ECO:0000256" key="14">
    <source>
        <dbReference type="RuleBase" id="RU003357"/>
    </source>
</evidence>
<dbReference type="Pfam" id="PF07715">
    <property type="entry name" value="Plug"/>
    <property type="match status" value="1"/>
</dbReference>
<evidence type="ECO:0000256" key="9">
    <source>
        <dbReference type="ARBA" id="ARBA00023077"/>
    </source>
</evidence>
<evidence type="ECO:0000313" key="17">
    <source>
        <dbReference type="EMBL" id="MDC8639439.1"/>
    </source>
</evidence>
<keyword evidence="11 12" id="KW-0998">Cell outer membrane</keyword>
<dbReference type="Proteomes" id="UP001140230">
    <property type="component" value="Unassembled WGS sequence"/>
</dbReference>
<evidence type="ECO:0000256" key="1">
    <source>
        <dbReference type="ARBA" id="ARBA00004571"/>
    </source>
</evidence>
<dbReference type="SUPFAM" id="SSF56935">
    <property type="entry name" value="Porins"/>
    <property type="match status" value="1"/>
</dbReference>
<evidence type="ECO:0000256" key="2">
    <source>
        <dbReference type="ARBA" id="ARBA00022448"/>
    </source>
</evidence>
<feature type="domain" description="TonB-dependent receptor plug" evidence="16">
    <location>
        <begin position="98"/>
        <end position="205"/>
    </location>
</feature>
<sequence>MFHESLTPCVAKRRSCTVRPPSAVPEQDSSMTCTRRFHVTPLALALAALLPVMASAATKAGDPAAIADAPVADAPVTTADTATNATQLDAINVVSQGSTRQVQRISRQDIEQLTPGSSAFKAVEKLPGVQFQSADPFGTYEWSTQVTLHGFDQSRLGYTLDGIPLGNMSYGVTNGLHITRAIISENLGSVEIAQGAGALGTASNTNLGGTMQFYSADPQTTPGLRLVQTVGSDATRRTFVRGDTGDRNGLSAYLSYANATTDKWKGFGDQQSEQANLKTVYQWGDGNRLSLFVDTSRRKEYDYMDLSLTSQRAQGWDYDYLQPDWATAVQMARAYQNTGATSGVANGYPQSLAGLPDDYSWLDASYYAGGGLRRDNLAGVSGTFVFGGATLDAAGYYHANRGEGQWVTPYVVTSAQIPVSMRTTDYGLDRFGGTSALKWSWGNHDLEAGVWAENARTTQGRNYFALGNEGYTSLYNVYEAQTPFRRDFLQRYTTQTRMLYLQDTVRLLDDRLTLNYGAKALSTTTRAQSLVPTTALAQGRIRAEDNFLPQLGVNYKLDERQDIYASYSKNIAAFGFTPFGTSQAAFDRSRSTLEPEESQTVQVGYRVQDAQFQLSADAYFTKFSNRLLTTSPCTAVQTCAAILSNVGAVHSAGADLALMWRPMEGLSWLNSLSWNRSRYQDDYLNNGVVATSGKDVVGIPALMFSSSASYQLGNLRLDLDGKYVDKRYITFLNDSQVPSYWLFNAGARYDFGRVGGVADVALALNITNLTDKRYFASTGTNGYVASDPDGYNQTMVVGAPRQYFMSLDVKF</sequence>
<keyword evidence="6" id="KW-0732">Signal</keyword>
<proteinExistence type="inferred from homology"/>
<keyword evidence="10 12" id="KW-0472">Membrane</keyword>
<dbReference type="PROSITE" id="PS52016">
    <property type="entry name" value="TONB_DEPENDENT_REC_3"/>
    <property type="match status" value="1"/>
</dbReference>
<feature type="short sequence motif" description="TonB C-terminal box" evidence="13">
    <location>
        <begin position="794"/>
        <end position="811"/>
    </location>
</feature>
<evidence type="ECO:0000256" key="13">
    <source>
        <dbReference type="PROSITE-ProRule" id="PRU10144"/>
    </source>
</evidence>